<dbReference type="Pfam" id="PF00929">
    <property type="entry name" value="RNase_T"/>
    <property type="match status" value="1"/>
</dbReference>
<keyword evidence="3" id="KW-0540">Nuclease</keyword>
<dbReference type="InterPro" id="IPR047021">
    <property type="entry name" value="REXO1/3/4-like"/>
</dbReference>
<keyword evidence="6" id="KW-0539">Nucleus</keyword>
<dbReference type="CDD" id="cd06145">
    <property type="entry name" value="REX1_like"/>
    <property type="match status" value="1"/>
</dbReference>
<accession>A0A060T0Y8</accession>
<comment type="similarity">
    <text evidence="2">Belongs to the REXO1/REXO3 family.</text>
</comment>
<dbReference type="PhylomeDB" id="A0A060T0Y8"/>
<evidence type="ECO:0000256" key="1">
    <source>
        <dbReference type="ARBA" id="ARBA00004123"/>
    </source>
</evidence>
<dbReference type="AlphaFoldDB" id="A0A060T0Y8"/>
<dbReference type="EMBL" id="HG937693">
    <property type="protein sequence ID" value="CDP34750.1"/>
    <property type="molecule type" value="Genomic_DNA"/>
</dbReference>
<dbReference type="PANTHER" id="PTHR12801">
    <property type="entry name" value="RNA EXONUCLEASE REXO1 / RECO3 FAMILY MEMBER-RELATED"/>
    <property type="match status" value="1"/>
</dbReference>
<reference evidence="9" key="2">
    <citation type="submission" date="2014-06" db="EMBL/GenBank/DDBJ databases">
        <title>The complete genome of Blastobotrys (Arxula) adeninivorans LS3 - a yeast of biotechnological interest.</title>
        <authorList>
            <person name="Kunze G."/>
            <person name="Gaillardin C."/>
            <person name="Czernicka M."/>
            <person name="Durrens P."/>
            <person name="Martin T."/>
            <person name="Boer E."/>
            <person name="Gabaldon T."/>
            <person name="Cruz J."/>
            <person name="Talla E."/>
            <person name="Marck C."/>
            <person name="Goffeau A."/>
            <person name="Barbe V."/>
            <person name="Baret P."/>
            <person name="Baronian K."/>
            <person name="Beier S."/>
            <person name="Bleykasten C."/>
            <person name="Bode R."/>
            <person name="Casaregola S."/>
            <person name="Despons L."/>
            <person name="Fairhead C."/>
            <person name="Giersberg M."/>
            <person name="Gierski P."/>
            <person name="Hahnel U."/>
            <person name="Hartmann A."/>
            <person name="Jankowska D."/>
            <person name="Jubin C."/>
            <person name="Jung P."/>
            <person name="Lafontaine I."/>
            <person name="Leh-Louis V."/>
            <person name="Lemaire M."/>
            <person name="Marcet-Houben M."/>
            <person name="Mascher M."/>
            <person name="Morel G."/>
            <person name="Richard G.-F."/>
            <person name="Riechen J."/>
            <person name="Sacerdot C."/>
            <person name="Sarkar A."/>
            <person name="Savel G."/>
            <person name="Schacherer J."/>
            <person name="Sherman D."/>
            <person name="Straub M.-L."/>
            <person name="Stein N."/>
            <person name="Thierry A."/>
            <person name="Trautwein-Schult A."/>
            <person name="Westhof E."/>
            <person name="Worch S."/>
            <person name="Dujon B."/>
            <person name="Souciet J.-L."/>
            <person name="Wincker P."/>
            <person name="Scholz U."/>
            <person name="Neuveglise N."/>
        </authorList>
    </citation>
    <scope>NUCLEOTIDE SEQUENCE</scope>
    <source>
        <strain evidence="9">LS3</strain>
    </source>
</reference>
<dbReference type="GO" id="GO:0005634">
    <property type="term" value="C:nucleus"/>
    <property type="evidence" value="ECO:0007669"/>
    <property type="project" value="UniProtKB-SubCell"/>
</dbReference>
<name>A0A060T0Y8_BLAAD</name>
<dbReference type="SUPFAM" id="SSF53098">
    <property type="entry name" value="Ribonuclease H-like"/>
    <property type="match status" value="1"/>
</dbReference>
<evidence type="ECO:0000259" key="8">
    <source>
        <dbReference type="SMART" id="SM00479"/>
    </source>
</evidence>
<evidence type="ECO:0000256" key="6">
    <source>
        <dbReference type="ARBA" id="ARBA00023242"/>
    </source>
</evidence>
<keyword evidence="5" id="KW-0269">Exonuclease</keyword>
<dbReference type="FunFam" id="3.30.420.10:FF:000019">
    <property type="entry name" value="RNA exonuclease NEF-sp"/>
    <property type="match status" value="1"/>
</dbReference>
<evidence type="ECO:0000256" key="3">
    <source>
        <dbReference type="ARBA" id="ARBA00022722"/>
    </source>
</evidence>
<sequence length="591" mass="65804">MADEAIVIEAEDPPVNGDPVVSMKRKRSMEKPKKKYQMVPPGFIVEPGHVQQKISVGDLRDLIVYILGDGQGPKWLSVRNRPAIRSVVALHVPGLTPEMFGFSSVKESAPLKLSLENVPAAYNVSAFLQFFNYVYPVQAPGSKDSLQSPVNEFLSVPFTKAEKKQSHKDAKKAATVKLAPKDIQLTLQQMKDNFYPIHPQLDPASADNDLKEGWVDTIQKEDATARMFAMDCEMCDTASGKAVTRATLIDSSGKVVFDELIKPDEPIVDYLTQWSGITEEMLRDVTTKLADVQKKILDNISTRDFLVGHSLESDLTVLKLRHPRIIDTAVLFEHPKGGQYKYALKQLAYKHLNRSIQTGTGGHDSVEDSLACLDLVKAKLEKGPSFGVHQSYTVNLAAKLAKNDVTTAIVEPGVPFWTEFATDVVSPASDRDVAIAAGKMAAKHQFVYAKFNEFQSFGWPKGQIDEQELKKANTALSENISLLYETLPSDTALVVWSGSGDPGQMLHLRQQRRKYQEEYRTKNWAENTVVWTMEEDMQLTRATSIARAGVALLTVKHEEEVEESHKRSRSVTPQLNHTDHTDNTGNEDNSL</sequence>
<proteinExistence type="inferred from homology"/>
<feature type="region of interest" description="Disordered" evidence="7">
    <location>
        <begin position="557"/>
        <end position="591"/>
    </location>
</feature>
<keyword evidence="4" id="KW-0378">Hydrolase</keyword>
<evidence type="ECO:0000313" key="9">
    <source>
        <dbReference type="EMBL" id="CDP34750.1"/>
    </source>
</evidence>
<protein>
    <submittedName>
        <fullName evidence="9">ARAD1C19646p</fullName>
    </submittedName>
</protein>
<dbReference type="PANTHER" id="PTHR12801:SF115">
    <property type="entry name" value="FI18136P1-RELATED"/>
    <property type="match status" value="1"/>
</dbReference>
<dbReference type="SMART" id="SM00479">
    <property type="entry name" value="EXOIII"/>
    <property type="match status" value="1"/>
</dbReference>
<reference evidence="9" key="1">
    <citation type="submission" date="2014-02" db="EMBL/GenBank/DDBJ databases">
        <authorList>
            <person name="Genoscope - CEA"/>
        </authorList>
    </citation>
    <scope>NUCLEOTIDE SEQUENCE</scope>
    <source>
        <strain evidence="9">LS3</strain>
    </source>
</reference>
<dbReference type="InterPro" id="IPR012337">
    <property type="entry name" value="RNaseH-like_sf"/>
</dbReference>
<comment type="subcellular location">
    <subcellularLocation>
        <location evidence="1">Nucleus</location>
    </subcellularLocation>
</comment>
<dbReference type="GO" id="GO:0004527">
    <property type="term" value="F:exonuclease activity"/>
    <property type="evidence" value="ECO:0007669"/>
    <property type="project" value="UniProtKB-KW"/>
</dbReference>
<evidence type="ECO:0000256" key="4">
    <source>
        <dbReference type="ARBA" id="ARBA00022801"/>
    </source>
</evidence>
<dbReference type="InterPro" id="IPR013520">
    <property type="entry name" value="Ribonucl_H"/>
</dbReference>
<dbReference type="InterPro" id="IPR036397">
    <property type="entry name" value="RNaseH_sf"/>
</dbReference>
<dbReference type="Gene3D" id="3.30.420.10">
    <property type="entry name" value="Ribonuclease H-like superfamily/Ribonuclease H"/>
    <property type="match status" value="1"/>
</dbReference>
<dbReference type="GO" id="GO:0003676">
    <property type="term" value="F:nucleic acid binding"/>
    <property type="evidence" value="ECO:0007669"/>
    <property type="project" value="InterPro"/>
</dbReference>
<evidence type="ECO:0000256" key="7">
    <source>
        <dbReference type="SAM" id="MobiDB-lite"/>
    </source>
</evidence>
<feature type="domain" description="Exonuclease" evidence="8">
    <location>
        <begin position="226"/>
        <end position="385"/>
    </location>
</feature>
<evidence type="ECO:0000256" key="2">
    <source>
        <dbReference type="ARBA" id="ARBA00006357"/>
    </source>
</evidence>
<gene>
    <name evidence="9" type="ORF">GNLVRS02_ARAD1C19646g</name>
</gene>
<organism evidence="9">
    <name type="scientific">Blastobotrys adeninivorans</name>
    <name type="common">Yeast</name>
    <name type="synonym">Arxula adeninivorans</name>
    <dbReference type="NCBI Taxonomy" id="409370"/>
    <lineage>
        <taxon>Eukaryota</taxon>
        <taxon>Fungi</taxon>
        <taxon>Dikarya</taxon>
        <taxon>Ascomycota</taxon>
        <taxon>Saccharomycotina</taxon>
        <taxon>Dipodascomycetes</taxon>
        <taxon>Dipodascales</taxon>
        <taxon>Trichomonascaceae</taxon>
        <taxon>Blastobotrys</taxon>
    </lineage>
</organism>
<evidence type="ECO:0000256" key="5">
    <source>
        <dbReference type="ARBA" id="ARBA00022839"/>
    </source>
</evidence>
<dbReference type="InterPro" id="IPR034922">
    <property type="entry name" value="REX1-like_exo"/>
</dbReference>